<evidence type="ECO:0008006" key="4">
    <source>
        <dbReference type="Google" id="ProtNLM"/>
    </source>
</evidence>
<name>A0A518CRU7_9PLAN</name>
<dbReference type="RefSeq" id="WP_144997685.1">
    <property type="nucleotide sequence ID" value="NZ_CP036281.1"/>
</dbReference>
<dbReference type="InterPro" id="IPR010398">
    <property type="entry name" value="DUF997"/>
</dbReference>
<gene>
    <name evidence="2" type="ORF">Pla110_36750</name>
</gene>
<dbReference type="AlphaFoldDB" id="A0A518CRU7"/>
<evidence type="ECO:0000256" key="1">
    <source>
        <dbReference type="SAM" id="Phobius"/>
    </source>
</evidence>
<dbReference type="OrthoDB" id="290233at2"/>
<dbReference type="EMBL" id="CP036281">
    <property type="protein sequence ID" value="QDU81924.1"/>
    <property type="molecule type" value="Genomic_DNA"/>
</dbReference>
<dbReference type="KEGG" id="plon:Pla110_36750"/>
<evidence type="ECO:0000313" key="2">
    <source>
        <dbReference type="EMBL" id="QDU81924.1"/>
    </source>
</evidence>
<keyword evidence="1" id="KW-0812">Transmembrane</keyword>
<feature type="transmembrane region" description="Helical" evidence="1">
    <location>
        <begin position="64"/>
        <end position="88"/>
    </location>
</feature>
<dbReference type="Pfam" id="PF06196">
    <property type="entry name" value="DUF997"/>
    <property type="match status" value="1"/>
</dbReference>
<sequence>MPEQKLLGKYEYDPVFLNARKEAIVILFVWIFFFLWTVPYCYFNGYRDSVDPDNLELILGMPRWIVMGVGLPWLVADIVTILFATFYMKDDPLGEAEEGADLAEEIAEMHAADGKGGEA</sequence>
<proteinExistence type="predicted"/>
<feature type="transmembrane region" description="Helical" evidence="1">
    <location>
        <begin position="23"/>
        <end position="43"/>
    </location>
</feature>
<accession>A0A518CRU7</accession>
<keyword evidence="3" id="KW-1185">Reference proteome</keyword>
<keyword evidence="1" id="KW-1133">Transmembrane helix</keyword>
<organism evidence="2 3">
    <name type="scientific">Polystyrenella longa</name>
    <dbReference type="NCBI Taxonomy" id="2528007"/>
    <lineage>
        <taxon>Bacteria</taxon>
        <taxon>Pseudomonadati</taxon>
        <taxon>Planctomycetota</taxon>
        <taxon>Planctomycetia</taxon>
        <taxon>Planctomycetales</taxon>
        <taxon>Planctomycetaceae</taxon>
        <taxon>Polystyrenella</taxon>
    </lineage>
</organism>
<keyword evidence="1" id="KW-0472">Membrane</keyword>
<dbReference type="Proteomes" id="UP000317178">
    <property type="component" value="Chromosome"/>
</dbReference>
<evidence type="ECO:0000313" key="3">
    <source>
        <dbReference type="Proteomes" id="UP000317178"/>
    </source>
</evidence>
<protein>
    <recommendedName>
        <fullName evidence="4">DUF997 family protein</fullName>
    </recommendedName>
</protein>
<reference evidence="2 3" key="1">
    <citation type="submission" date="2019-02" db="EMBL/GenBank/DDBJ databases">
        <title>Deep-cultivation of Planctomycetes and their phenomic and genomic characterization uncovers novel biology.</title>
        <authorList>
            <person name="Wiegand S."/>
            <person name="Jogler M."/>
            <person name="Boedeker C."/>
            <person name="Pinto D."/>
            <person name="Vollmers J."/>
            <person name="Rivas-Marin E."/>
            <person name="Kohn T."/>
            <person name="Peeters S.H."/>
            <person name="Heuer A."/>
            <person name="Rast P."/>
            <person name="Oberbeckmann S."/>
            <person name="Bunk B."/>
            <person name="Jeske O."/>
            <person name="Meyerdierks A."/>
            <person name="Storesund J.E."/>
            <person name="Kallscheuer N."/>
            <person name="Luecker S."/>
            <person name="Lage O.M."/>
            <person name="Pohl T."/>
            <person name="Merkel B.J."/>
            <person name="Hornburger P."/>
            <person name="Mueller R.-W."/>
            <person name="Bruemmer F."/>
            <person name="Labrenz M."/>
            <person name="Spormann A.M."/>
            <person name="Op den Camp H."/>
            <person name="Overmann J."/>
            <person name="Amann R."/>
            <person name="Jetten M.S.M."/>
            <person name="Mascher T."/>
            <person name="Medema M.H."/>
            <person name="Devos D.P."/>
            <person name="Kaster A.-K."/>
            <person name="Ovreas L."/>
            <person name="Rohde M."/>
            <person name="Galperin M.Y."/>
            <person name="Jogler C."/>
        </authorList>
    </citation>
    <scope>NUCLEOTIDE SEQUENCE [LARGE SCALE GENOMIC DNA]</scope>
    <source>
        <strain evidence="2 3">Pla110</strain>
    </source>
</reference>